<feature type="compositionally biased region" description="Basic residues" evidence="1">
    <location>
        <begin position="227"/>
        <end position="240"/>
    </location>
</feature>
<organism evidence="2 3">
    <name type="scientific">Sistotremastrum niveocremeum HHB9708</name>
    <dbReference type="NCBI Taxonomy" id="1314777"/>
    <lineage>
        <taxon>Eukaryota</taxon>
        <taxon>Fungi</taxon>
        <taxon>Dikarya</taxon>
        <taxon>Basidiomycota</taxon>
        <taxon>Agaricomycotina</taxon>
        <taxon>Agaricomycetes</taxon>
        <taxon>Sistotremastrales</taxon>
        <taxon>Sistotremastraceae</taxon>
        <taxon>Sertulicium</taxon>
        <taxon>Sertulicium niveocremeum</taxon>
    </lineage>
</organism>
<evidence type="ECO:0000313" key="2">
    <source>
        <dbReference type="EMBL" id="KZS99115.1"/>
    </source>
</evidence>
<keyword evidence="3" id="KW-1185">Reference proteome</keyword>
<feature type="compositionally biased region" description="Pro residues" evidence="1">
    <location>
        <begin position="69"/>
        <end position="79"/>
    </location>
</feature>
<protein>
    <submittedName>
        <fullName evidence="2">Uncharacterized protein</fullName>
    </submittedName>
</protein>
<proteinExistence type="predicted"/>
<evidence type="ECO:0000313" key="3">
    <source>
        <dbReference type="Proteomes" id="UP000076722"/>
    </source>
</evidence>
<reference evidence="2 3" key="1">
    <citation type="journal article" date="2016" name="Mol. Biol. Evol.">
        <title>Comparative Genomics of Early-Diverging Mushroom-Forming Fungi Provides Insights into the Origins of Lignocellulose Decay Capabilities.</title>
        <authorList>
            <person name="Nagy L.G."/>
            <person name="Riley R."/>
            <person name="Tritt A."/>
            <person name="Adam C."/>
            <person name="Daum C."/>
            <person name="Floudas D."/>
            <person name="Sun H."/>
            <person name="Yadav J.S."/>
            <person name="Pangilinan J."/>
            <person name="Larsson K.H."/>
            <person name="Matsuura K."/>
            <person name="Barry K."/>
            <person name="Labutti K."/>
            <person name="Kuo R."/>
            <person name="Ohm R.A."/>
            <person name="Bhattacharya S.S."/>
            <person name="Shirouzu T."/>
            <person name="Yoshinaga Y."/>
            <person name="Martin F.M."/>
            <person name="Grigoriev I.V."/>
            <person name="Hibbett D.S."/>
        </authorList>
    </citation>
    <scope>NUCLEOTIDE SEQUENCE [LARGE SCALE GENOMIC DNA]</scope>
    <source>
        <strain evidence="2 3">HHB9708</strain>
    </source>
</reference>
<dbReference type="AlphaFoldDB" id="A0A165AJN9"/>
<gene>
    <name evidence="2" type="ORF">SISNIDRAFT_12535</name>
</gene>
<name>A0A165AJN9_9AGAM</name>
<accession>A0A165AJN9</accession>
<feature type="region of interest" description="Disordered" evidence="1">
    <location>
        <begin position="1"/>
        <end position="248"/>
    </location>
</feature>
<dbReference type="STRING" id="1314777.A0A165AJN9"/>
<feature type="compositionally biased region" description="Low complexity" evidence="1">
    <location>
        <begin position="57"/>
        <end position="68"/>
    </location>
</feature>
<dbReference type="EMBL" id="KV419394">
    <property type="protein sequence ID" value="KZS99115.1"/>
    <property type="molecule type" value="Genomic_DNA"/>
</dbReference>
<feature type="compositionally biased region" description="Basic and acidic residues" evidence="1">
    <location>
        <begin position="173"/>
        <end position="193"/>
    </location>
</feature>
<evidence type="ECO:0000256" key="1">
    <source>
        <dbReference type="SAM" id="MobiDB-lite"/>
    </source>
</evidence>
<sequence length="375" mass="42149">MSQPYASPSPLPGPSSHTYYSSPPPPQAPEFYHQYPASPQRGRSNHSQNRGRGRRQGPYAPAPHGRAYYPPPPPQPSHPYPQTAWHPQAYAHYAPPANYHPYPNHSYPLPESIPASSITTSPAPPVTSPLSSSRDLERPSSVAETNATSISIPSQPPQPTSSESIPVEQTPDELPKASEDRVEENALETHPDASFEDGENPGPLLIPECLPSLQKPILHSMSSREPFHHRRRSPRKRNRRNPNLCILRASRPQRLSPNLLPPKIPRAPPHRTNHLHPLSLNLLCIPLSPHLLYPLILHYPYHLRPSSRVLILLPRELPPPKNLGHHCSSQRTLRPLVLHLRGPTHFLYHPWSVTLVHLQRHQLLRQSSASIHKKC</sequence>
<dbReference type="Proteomes" id="UP000076722">
    <property type="component" value="Unassembled WGS sequence"/>
</dbReference>
<feature type="compositionally biased region" description="Low complexity" evidence="1">
    <location>
        <begin position="80"/>
        <end position="121"/>
    </location>
</feature>